<organism evidence="2 3">
    <name type="scientific">Termitidicoccus mucosus</name>
    <dbReference type="NCBI Taxonomy" id="1184151"/>
    <lineage>
        <taxon>Bacteria</taxon>
        <taxon>Pseudomonadati</taxon>
        <taxon>Verrucomicrobiota</taxon>
        <taxon>Opitutia</taxon>
        <taxon>Opitutales</taxon>
        <taxon>Opitutaceae</taxon>
        <taxon>Termitidicoccus</taxon>
    </lineage>
</organism>
<dbReference type="AlphaFoldDB" id="A0A178ICT7"/>
<comment type="caution">
    <text evidence="2">The sequence shown here is derived from an EMBL/GenBank/DDBJ whole genome shotgun (WGS) entry which is preliminary data.</text>
</comment>
<name>A0A178ICT7_9BACT</name>
<accession>A0A178ICT7</accession>
<protein>
    <recommendedName>
        <fullName evidence="4">Nickel transport complex protein, NikM subunit, transmembrane</fullName>
    </recommendedName>
</protein>
<gene>
    <name evidence="2" type="ORF">AW736_20665</name>
</gene>
<feature type="signal peptide" evidence="1">
    <location>
        <begin position="1"/>
        <end position="32"/>
    </location>
</feature>
<evidence type="ECO:0000313" key="2">
    <source>
        <dbReference type="EMBL" id="OAM87790.1"/>
    </source>
</evidence>
<proteinExistence type="predicted"/>
<evidence type="ECO:0000313" key="3">
    <source>
        <dbReference type="Proteomes" id="UP000078486"/>
    </source>
</evidence>
<reference evidence="2 3" key="1">
    <citation type="submission" date="2016-01" db="EMBL/GenBank/DDBJ databases">
        <title>High potential of lignocellulose degradation of a new Verrucomicrobia species.</title>
        <authorList>
            <person name="Wang Y."/>
            <person name="Shi Y."/>
            <person name="Qiu Z."/>
            <person name="Liu S."/>
            <person name="Yang H."/>
        </authorList>
    </citation>
    <scope>NUCLEOTIDE SEQUENCE [LARGE SCALE GENOMIC DNA]</scope>
    <source>
        <strain evidence="2 3">TSB47</strain>
    </source>
</reference>
<feature type="chain" id="PRO_5008088612" description="Nickel transport complex protein, NikM subunit, transmembrane" evidence="1">
    <location>
        <begin position="33"/>
        <end position="231"/>
    </location>
</feature>
<dbReference type="RefSeq" id="WP_068772202.1">
    <property type="nucleotide sequence ID" value="NZ_CP109796.1"/>
</dbReference>
<sequence length="231" mass="24463">MKHHAQASVRPRHFKLALAAILFAAAPVAALAHSVWIEDMAGSALVARFGDLGGPVEKSPGYLDYLALPSAWVFDAEGKPSSFEVAKNADHFLFKSAAAAQPLLAETAFPVRGRPGQPGVKPLFYLRWQPPGAPVPPAPALTLDLLPAAGSPGDYIVWFRGKPLAGAKVVRHGLGEKEETFTADEAGRVKIPALPGVNLLTVSHREELAGFDGGRAYAGLGHNASLSWRQP</sequence>
<keyword evidence="1" id="KW-0732">Signal</keyword>
<dbReference type="EMBL" id="LRRQ01000157">
    <property type="protein sequence ID" value="OAM87790.1"/>
    <property type="molecule type" value="Genomic_DNA"/>
</dbReference>
<dbReference type="OrthoDB" id="8911471at2"/>
<keyword evidence="3" id="KW-1185">Reference proteome</keyword>
<evidence type="ECO:0000256" key="1">
    <source>
        <dbReference type="SAM" id="SignalP"/>
    </source>
</evidence>
<dbReference type="STRING" id="1184151.AW736_20665"/>
<evidence type="ECO:0008006" key="4">
    <source>
        <dbReference type="Google" id="ProtNLM"/>
    </source>
</evidence>
<dbReference type="Proteomes" id="UP000078486">
    <property type="component" value="Unassembled WGS sequence"/>
</dbReference>